<dbReference type="InterPro" id="IPR016024">
    <property type="entry name" value="ARM-type_fold"/>
</dbReference>
<dbReference type="InterPro" id="IPR040144">
    <property type="entry name" value="RAP1GDS1"/>
</dbReference>
<reference evidence="8 9" key="1">
    <citation type="submission" date="2019-09" db="EMBL/GenBank/DDBJ databases">
        <authorList>
            <consortium name="DOE Joint Genome Institute"/>
            <person name="Mondo S.J."/>
            <person name="Navarro-Mendoza M.I."/>
            <person name="Perez-Arques C."/>
            <person name="Panchal S."/>
            <person name="Nicolas F.E."/>
            <person name="Ganguly P."/>
            <person name="Pangilinan J."/>
            <person name="Grigoriev I."/>
            <person name="Heitman J."/>
            <person name="Sanya K."/>
            <person name="Garre V."/>
        </authorList>
    </citation>
    <scope>NUCLEOTIDE SEQUENCE [LARGE SCALE GENOMIC DNA]</scope>
    <source>
        <strain evidence="8 9">MU402</strain>
    </source>
</reference>
<evidence type="ECO:0000313" key="8">
    <source>
        <dbReference type="EMBL" id="KAF1802814.1"/>
    </source>
</evidence>
<comment type="subcellular location">
    <subcellularLocation>
        <location evidence="3">Cytoplasm</location>
        <location evidence="3">Cytosol</location>
    </subcellularLocation>
    <subcellularLocation>
        <location evidence="2">Endoplasmic reticulum</location>
    </subcellularLocation>
    <subcellularLocation>
        <location evidence="1">Mitochondrion</location>
    </subcellularLocation>
</comment>
<dbReference type="Gene3D" id="1.25.10.10">
    <property type="entry name" value="Leucine-rich Repeat Variant"/>
    <property type="match status" value="2"/>
</dbReference>
<accession>A0A8H4BI94</accession>
<evidence type="ECO:0000256" key="6">
    <source>
        <dbReference type="ARBA" id="ARBA00023128"/>
    </source>
</evidence>
<evidence type="ECO:0000256" key="5">
    <source>
        <dbReference type="ARBA" id="ARBA00022824"/>
    </source>
</evidence>
<keyword evidence="5" id="KW-0256">Endoplasmic reticulum</keyword>
<protein>
    <submittedName>
        <fullName evidence="8">Armadillo-type protein</fullName>
    </submittedName>
</protein>
<dbReference type="SMART" id="SM00185">
    <property type="entry name" value="ARM"/>
    <property type="match status" value="8"/>
</dbReference>
<comment type="caution">
    <text evidence="8">The sequence shown here is derived from an EMBL/GenBank/DDBJ whole genome shotgun (WGS) entry which is preliminary data.</text>
</comment>
<proteinExistence type="predicted"/>
<dbReference type="EMBL" id="JAAECE010000004">
    <property type="protein sequence ID" value="KAF1802814.1"/>
    <property type="molecule type" value="Genomic_DNA"/>
</dbReference>
<evidence type="ECO:0000256" key="7">
    <source>
        <dbReference type="PROSITE-ProRule" id="PRU00259"/>
    </source>
</evidence>
<evidence type="ECO:0000256" key="3">
    <source>
        <dbReference type="ARBA" id="ARBA00004514"/>
    </source>
</evidence>
<dbReference type="GO" id="GO:0005783">
    <property type="term" value="C:endoplasmic reticulum"/>
    <property type="evidence" value="ECO:0007669"/>
    <property type="project" value="UniProtKB-SubCell"/>
</dbReference>
<dbReference type="GO" id="GO:0005085">
    <property type="term" value="F:guanyl-nucleotide exchange factor activity"/>
    <property type="evidence" value="ECO:0007669"/>
    <property type="project" value="InterPro"/>
</dbReference>
<organism evidence="8 9">
    <name type="scientific">Mucor circinelloides f. lusitanicus</name>
    <name type="common">Mucor racemosus var. lusitanicus</name>
    <dbReference type="NCBI Taxonomy" id="29924"/>
    <lineage>
        <taxon>Eukaryota</taxon>
        <taxon>Fungi</taxon>
        <taxon>Fungi incertae sedis</taxon>
        <taxon>Mucoromycota</taxon>
        <taxon>Mucoromycotina</taxon>
        <taxon>Mucoromycetes</taxon>
        <taxon>Mucorales</taxon>
        <taxon>Mucorineae</taxon>
        <taxon>Mucoraceae</taxon>
        <taxon>Mucor</taxon>
    </lineage>
</organism>
<dbReference type="GO" id="GO:0005739">
    <property type="term" value="C:mitochondrion"/>
    <property type="evidence" value="ECO:0007669"/>
    <property type="project" value="UniProtKB-SubCell"/>
</dbReference>
<dbReference type="GO" id="GO:0005829">
    <property type="term" value="C:cytosol"/>
    <property type="evidence" value="ECO:0007669"/>
    <property type="project" value="UniProtKB-SubCell"/>
</dbReference>
<dbReference type="SUPFAM" id="SSF48371">
    <property type="entry name" value="ARM repeat"/>
    <property type="match status" value="2"/>
</dbReference>
<dbReference type="Proteomes" id="UP000469890">
    <property type="component" value="Unassembled WGS sequence"/>
</dbReference>
<evidence type="ECO:0000256" key="1">
    <source>
        <dbReference type="ARBA" id="ARBA00004173"/>
    </source>
</evidence>
<dbReference type="PANTHER" id="PTHR10957">
    <property type="entry name" value="RAP1 GTPASE-GDP DISSOCIATION STIMULATOR 1"/>
    <property type="match status" value="1"/>
</dbReference>
<evidence type="ECO:0000256" key="4">
    <source>
        <dbReference type="ARBA" id="ARBA00022490"/>
    </source>
</evidence>
<name>A0A8H4BI94_MUCCL</name>
<keyword evidence="6" id="KW-0496">Mitochondrion</keyword>
<feature type="repeat" description="ARM" evidence="7">
    <location>
        <begin position="66"/>
        <end position="111"/>
    </location>
</feature>
<sequence length="630" mass="70238">MSISVETLKDALDSAKNDDTAVVRSVSSLNQLSKDHASWDQGTQACKDLADALRTASLRSPLGDSGIIENLAGLLNEASGKQLHFQIQALRVLGNLCFDHENNRKRVKDAGIVPTVAAYLTQNAPSDLVRTVCGFYLNSSMDYAPIQNEIAECGAAKSLVDLIVPEKEDDGSITMAIKVLDNMVAEETARKIISTASTVATYIAMIEHLYKSEEYVDELDNLENLADTLLQLIMDDDHLQNELVDMGALDFLLDFLENTDIETQEKDDKEKLEEVRKTMSKITIYATSTDAKMDELYNNRHLLSRFLDMAKSKSEVVHQCAVYILGNLARTDQHCIELVEKYNLSKLLLDLYQTTENATFQYAILGCLKHLCLPVSNKDIIGNDECIRILSPAIDESKDMLKRNQFLTIGILKLLCAGNYNNAKRIIQENNTLSLVTGFLKRVDDVAAKSEATRVLTNLVKTVWVQNNNNDLRMQVMEAHILEPIIELVRTSTFAVLKNDGIMALTLIFSESSDSATTKKALSIITADPPLPVIATQEQEEGEEQKEHESRSFLQVLIDDICVESNEIPVQIKCNACVLLCKVVESAKKQDDLQVVESIKTIASDRLERIQDNSDLRKYATTLIKALQQK</sequence>
<evidence type="ECO:0000256" key="2">
    <source>
        <dbReference type="ARBA" id="ARBA00004240"/>
    </source>
</evidence>
<evidence type="ECO:0000313" key="9">
    <source>
        <dbReference type="Proteomes" id="UP000469890"/>
    </source>
</evidence>
<gene>
    <name evidence="8" type="ORF">FB192DRAFT_1458703</name>
</gene>
<dbReference type="InterPro" id="IPR011989">
    <property type="entry name" value="ARM-like"/>
</dbReference>
<dbReference type="AlphaFoldDB" id="A0A8H4BI94"/>
<keyword evidence="4" id="KW-0963">Cytoplasm</keyword>
<dbReference type="InterPro" id="IPR000225">
    <property type="entry name" value="Armadillo"/>
</dbReference>
<dbReference type="PROSITE" id="PS50176">
    <property type="entry name" value="ARM_REPEAT"/>
    <property type="match status" value="1"/>
</dbReference>